<feature type="domain" description="Receptor L-domain" evidence="2">
    <location>
        <begin position="234"/>
        <end position="313"/>
    </location>
</feature>
<dbReference type="PANTHER" id="PTHR21662:SF59">
    <property type="entry name" value="RECEPTOR PROTEIN-TYROSINE KINASE"/>
    <property type="match status" value="1"/>
</dbReference>
<dbReference type="InterPro" id="IPR053079">
    <property type="entry name" value="SPS2_domain"/>
</dbReference>
<feature type="signal peptide" evidence="1">
    <location>
        <begin position="1"/>
        <end position="22"/>
    </location>
</feature>
<comment type="caution">
    <text evidence="3">The sequence shown here is derived from an EMBL/GenBank/DDBJ whole genome shotgun (WGS) entry which is preliminary data.</text>
</comment>
<evidence type="ECO:0000259" key="2">
    <source>
        <dbReference type="Pfam" id="PF01030"/>
    </source>
</evidence>
<feature type="domain" description="Receptor L-domain" evidence="2">
    <location>
        <begin position="51"/>
        <end position="146"/>
    </location>
</feature>
<dbReference type="Gene3D" id="3.80.20.20">
    <property type="entry name" value="Receptor L-domain"/>
    <property type="match status" value="2"/>
</dbReference>
<dbReference type="PANTHER" id="PTHR21662">
    <property type="entry name" value="RECEPTOR PROTEIN-TYROSINE KINASE"/>
    <property type="match status" value="1"/>
</dbReference>
<evidence type="ECO:0000313" key="3">
    <source>
        <dbReference type="EMBL" id="PIC24753.1"/>
    </source>
</evidence>
<feature type="chain" id="PRO_5013640206" description="Receptor L-domain domain-containing protein" evidence="1">
    <location>
        <begin position="23"/>
        <end position="477"/>
    </location>
</feature>
<dbReference type="OrthoDB" id="5796559at2759"/>
<accession>A0A2G5TC55</accession>
<proteinExistence type="predicted"/>
<keyword evidence="1" id="KW-0732">Signal</keyword>
<organism evidence="3 4">
    <name type="scientific">Caenorhabditis nigoni</name>
    <dbReference type="NCBI Taxonomy" id="1611254"/>
    <lineage>
        <taxon>Eukaryota</taxon>
        <taxon>Metazoa</taxon>
        <taxon>Ecdysozoa</taxon>
        <taxon>Nematoda</taxon>
        <taxon>Chromadorea</taxon>
        <taxon>Rhabditida</taxon>
        <taxon>Rhabditina</taxon>
        <taxon>Rhabditomorpha</taxon>
        <taxon>Rhabditoidea</taxon>
        <taxon>Rhabditidae</taxon>
        <taxon>Peloderinae</taxon>
        <taxon>Caenorhabditis</taxon>
    </lineage>
</organism>
<dbReference type="InterPro" id="IPR036941">
    <property type="entry name" value="Rcpt_L-dom_sf"/>
</dbReference>
<gene>
    <name evidence="3" type="primary">Cnig_chr_V.g17949</name>
    <name evidence="3" type="ORF">B9Z55_017949</name>
</gene>
<name>A0A2G5TC55_9PELO</name>
<keyword evidence="4" id="KW-1185">Reference proteome</keyword>
<dbReference type="SUPFAM" id="SSF52058">
    <property type="entry name" value="L domain-like"/>
    <property type="match status" value="3"/>
</dbReference>
<dbReference type="AlphaFoldDB" id="A0A2G5TC55"/>
<dbReference type="EMBL" id="PDUG01000005">
    <property type="protein sequence ID" value="PIC24753.1"/>
    <property type="molecule type" value="Genomic_DNA"/>
</dbReference>
<dbReference type="Proteomes" id="UP000230233">
    <property type="component" value="Chromosome V"/>
</dbReference>
<evidence type="ECO:0000313" key="4">
    <source>
        <dbReference type="Proteomes" id="UP000230233"/>
    </source>
</evidence>
<evidence type="ECO:0000256" key="1">
    <source>
        <dbReference type="SAM" id="SignalP"/>
    </source>
</evidence>
<dbReference type="STRING" id="1611254.A0A2G5TC55"/>
<reference evidence="4" key="1">
    <citation type="submission" date="2017-10" db="EMBL/GenBank/DDBJ databases">
        <title>Rapid genome shrinkage in a self-fertile nematode reveals novel sperm competition proteins.</title>
        <authorList>
            <person name="Yin D."/>
            <person name="Schwarz E.M."/>
            <person name="Thomas C.G."/>
            <person name="Felde R.L."/>
            <person name="Korf I.F."/>
            <person name="Cutter A.D."/>
            <person name="Schartner C.M."/>
            <person name="Ralston E.J."/>
            <person name="Meyer B.J."/>
            <person name="Haag E.S."/>
        </authorList>
    </citation>
    <scope>NUCLEOTIDE SEQUENCE [LARGE SCALE GENOMIC DNA]</scope>
    <source>
        <strain evidence="4">JU1422</strain>
    </source>
</reference>
<dbReference type="Pfam" id="PF01030">
    <property type="entry name" value="Recep_L_domain"/>
    <property type="match status" value="2"/>
</dbReference>
<protein>
    <recommendedName>
        <fullName evidence="2">Receptor L-domain domain-containing protein</fullName>
    </recommendedName>
</protein>
<sequence length="477" mass="53698">MKCPYFLAILIGIIHCLDFNESEFFKSKCDASCIYYGDFKSTSIGSFPSTCTTVCTHLTLTNDCDLSENQLSSAFQNMKHLIGSLFLFQTKFTSARFLTALESVECGRDLYDFKIAYNPKMEEVGMTNLTTIKCSFIGIHENKELKKLNIPAFKFASPSAENLGTNNTEIEIQIDSEKYGFCITSVEMCNFINIENVNLKKLGGGICEPGIQPSSGKLCNASYEVFMETEIQDGCTQIFGKLVINPKNVQNVQKLSSVEIIFGVLYIEETNLTTIDFLGNLKYISALGYNYPAITVQNNPFLSNFSFPNLKMIFLMKLPFLLAILTGIIYCLDYFDNSEFFESKCGSGSFVISYNSKMEEIGMTNLTTINCSLIDIHGNQELKRLNNLKFQYASPFAAGLIYNTTKIEITVDSSKYGFCLTSMEMYAFMNIENVDLRNLRGKIFTLMNEANARPPYKMARNMDLIIVVLFMSIAQIL</sequence>
<dbReference type="InterPro" id="IPR000494">
    <property type="entry name" value="Rcpt_L-dom"/>
</dbReference>